<dbReference type="SUPFAM" id="SSF51445">
    <property type="entry name" value="(Trans)glycosidases"/>
    <property type="match status" value="1"/>
</dbReference>
<comment type="caution">
    <text evidence="5">The sequence shown here is derived from an EMBL/GenBank/DDBJ whole genome shotgun (WGS) entry which is preliminary data.</text>
</comment>
<keyword evidence="2 5" id="KW-0378">Hydrolase</keyword>
<comment type="similarity">
    <text evidence="1 4">Belongs to the glycosyl hydrolase 1 family.</text>
</comment>
<gene>
    <name evidence="5" type="ORF">CUN49_02005</name>
</gene>
<dbReference type="GO" id="GO:0008422">
    <property type="term" value="F:beta-glucosidase activity"/>
    <property type="evidence" value="ECO:0007669"/>
    <property type="project" value="TreeGrafter"/>
</dbReference>
<evidence type="ECO:0000313" key="6">
    <source>
        <dbReference type="Proteomes" id="UP000229681"/>
    </source>
</evidence>
<reference evidence="5 6" key="1">
    <citation type="submission" date="2017-11" db="EMBL/GenBank/DDBJ databases">
        <title>Evolution of Phototrophy in the Chloroflexi Phylum Driven by Horizontal Gene Transfer.</title>
        <authorList>
            <person name="Ward L.M."/>
            <person name="Hemp J."/>
            <person name="Shih P.M."/>
            <person name="Mcglynn S.E."/>
            <person name="Fischer W."/>
        </authorList>
    </citation>
    <scope>NUCLEOTIDE SEQUENCE [LARGE SCALE GENOMIC DNA]</scope>
    <source>
        <strain evidence="5">JP3_13</strain>
    </source>
</reference>
<evidence type="ECO:0000256" key="1">
    <source>
        <dbReference type="ARBA" id="ARBA00010838"/>
    </source>
</evidence>
<evidence type="ECO:0000256" key="3">
    <source>
        <dbReference type="ARBA" id="ARBA00023295"/>
    </source>
</evidence>
<evidence type="ECO:0000313" key="5">
    <source>
        <dbReference type="EMBL" id="PJF37084.1"/>
    </source>
</evidence>
<dbReference type="PANTHER" id="PTHR10353:SF209">
    <property type="entry name" value="GALACTOLIPID GALACTOSYLTRANSFERASE SFR2, CHLOROPLASTIC"/>
    <property type="match status" value="1"/>
</dbReference>
<accession>A0A2M8PHR3</accession>
<dbReference type="Gene3D" id="3.20.20.80">
    <property type="entry name" value="Glycosidases"/>
    <property type="match status" value="1"/>
</dbReference>
<protein>
    <submittedName>
        <fullName evidence="5">Glycoside hydrolase family 1 protein</fullName>
    </submittedName>
</protein>
<organism evidence="5 6">
    <name type="scientific">Candidatus Thermofonsia Clade 1 bacterium</name>
    <dbReference type="NCBI Taxonomy" id="2364210"/>
    <lineage>
        <taxon>Bacteria</taxon>
        <taxon>Bacillati</taxon>
        <taxon>Chloroflexota</taxon>
        <taxon>Candidatus Thermofontia</taxon>
        <taxon>Candidatus Thermofonsia Clade 1</taxon>
    </lineage>
</organism>
<dbReference type="AlphaFoldDB" id="A0A2M8PHR3"/>
<evidence type="ECO:0000256" key="2">
    <source>
        <dbReference type="ARBA" id="ARBA00022801"/>
    </source>
</evidence>
<dbReference type="EMBL" id="PGTM01000015">
    <property type="protein sequence ID" value="PJF37084.1"/>
    <property type="molecule type" value="Genomic_DNA"/>
</dbReference>
<dbReference type="InterPro" id="IPR017853">
    <property type="entry name" value="GH"/>
</dbReference>
<keyword evidence="3" id="KW-0326">Glycosidase</keyword>
<dbReference type="PANTHER" id="PTHR10353">
    <property type="entry name" value="GLYCOSYL HYDROLASE"/>
    <property type="match status" value="1"/>
</dbReference>
<dbReference type="GO" id="GO:0005975">
    <property type="term" value="P:carbohydrate metabolic process"/>
    <property type="evidence" value="ECO:0007669"/>
    <property type="project" value="InterPro"/>
</dbReference>
<proteinExistence type="inferred from homology"/>
<dbReference type="InterPro" id="IPR001360">
    <property type="entry name" value="Glyco_hydro_1"/>
</dbReference>
<evidence type="ECO:0000256" key="4">
    <source>
        <dbReference type="RuleBase" id="RU003690"/>
    </source>
</evidence>
<dbReference type="PRINTS" id="PR00131">
    <property type="entry name" value="GLHYDRLASE1"/>
</dbReference>
<name>A0A2M8PHR3_9CHLR</name>
<sequence length="457" mass="51841">MSVRAQLLMPEGFLWGCATAAHQVEGDSVDDWSQWEEGAGRIYQNQRSGAACEWWRGRFGEDFDRAATLRNNAQRLSIAWSRIEPQEGQFDDAAIGRYREMLVALHDRGMKPMVTLHHFTNPIWFAERGGWLSEEAPALFVRYVRRAVEGLADLCQLWCTLNEPMVLATQGYLFGYWPPGHKSMDDMARAAANLLRAHAAAYHAIKSVQPNSQVGYAHHHLGLQPKAPAFWHRPAAQAADQLMNVAFNDALLTGVFKLPFRRAIAVASAKGALDWLGVQYYQERLATFNPLKLGNAIGTEKPKGVPVGPKDWGGLVPQNLFGVIERLYKRYGKPIYVTESGVPDPEDTLRRQWIVESVRALWRALGFNYPVRGYFFWSLLDNFEWAEGYDPRYSFGLYQTNFQTQQRTQRLSAVLYREICAQNGLSAEIVAQYVPELLPKLFPGESGAPQVRLKERY</sequence>
<dbReference type="Pfam" id="PF00232">
    <property type="entry name" value="Glyco_hydro_1"/>
    <property type="match status" value="1"/>
</dbReference>
<dbReference type="Proteomes" id="UP000229681">
    <property type="component" value="Unassembled WGS sequence"/>
</dbReference>